<proteinExistence type="predicted"/>
<reference evidence="1 2" key="2">
    <citation type="journal article" date="2019" name="G3 (Bethesda)">
        <title>Hybrid Assembly of the Genome of the Entomopathogenic Nematode Steinernema carpocapsae Identifies the X-Chromosome.</title>
        <authorList>
            <person name="Serra L."/>
            <person name="Macchietto M."/>
            <person name="Macias-Munoz A."/>
            <person name="McGill C.J."/>
            <person name="Rodriguez I.M."/>
            <person name="Rodriguez B."/>
            <person name="Murad R."/>
            <person name="Mortazavi A."/>
        </authorList>
    </citation>
    <scope>NUCLEOTIDE SEQUENCE [LARGE SCALE GENOMIC DNA]</scope>
    <source>
        <strain evidence="1 2">ALL</strain>
    </source>
</reference>
<organism evidence="1 2">
    <name type="scientific">Steinernema carpocapsae</name>
    <name type="common">Entomopathogenic nematode</name>
    <dbReference type="NCBI Taxonomy" id="34508"/>
    <lineage>
        <taxon>Eukaryota</taxon>
        <taxon>Metazoa</taxon>
        <taxon>Ecdysozoa</taxon>
        <taxon>Nematoda</taxon>
        <taxon>Chromadorea</taxon>
        <taxon>Rhabditida</taxon>
        <taxon>Tylenchina</taxon>
        <taxon>Panagrolaimomorpha</taxon>
        <taxon>Strongyloidoidea</taxon>
        <taxon>Steinernematidae</taxon>
        <taxon>Steinernema</taxon>
    </lineage>
</organism>
<comment type="caution">
    <text evidence="1">The sequence shown here is derived from an EMBL/GenBank/DDBJ whole genome shotgun (WGS) entry which is preliminary data.</text>
</comment>
<dbReference type="Proteomes" id="UP000298663">
    <property type="component" value="Unassembled WGS sequence"/>
</dbReference>
<dbReference type="AlphaFoldDB" id="A0A4U8UXV0"/>
<dbReference type="EMBL" id="AZBU02000001">
    <property type="protein sequence ID" value="TMS38232.1"/>
    <property type="molecule type" value="Genomic_DNA"/>
</dbReference>
<keyword evidence="2" id="KW-1185">Reference proteome</keyword>
<sequence>MGILHGVPLSVSETSVEFLLQMGEFFQCKRVLSRCEMKEWKPMQGTTPWSIRSAFGVALTYTLCSSTLWRS</sequence>
<evidence type="ECO:0000313" key="2">
    <source>
        <dbReference type="Proteomes" id="UP000298663"/>
    </source>
</evidence>
<protein>
    <submittedName>
        <fullName evidence="1">Uncharacterized protein</fullName>
    </submittedName>
</protein>
<accession>A0A4U8UXV0</accession>
<name>A0A4U8UXV0_STECR</name>
<reference evidence="1 2" key="1">
    <citation type="journal article" date="2015" name="Genome Biol.">
        <title>Comparative genomics of Steinernema reveals deeply conserved gene regulatory networks.</title>
        <authorList>
            <person name="Dillman A.R."/>
            <person name="Macchietto M."/>
            <person name="Porter C.F."/>
            <person name="Rogers A."/>
            <person name="Williams B."/>
            <person name="Antoshechkin I."/>
            <person name="Lee M.M."/>
            <person name="Goodwin Z."/>
            <person name="Lu X."/>
            <person name="Lewis E.E."/>
            <person name="Goodrich-Blair H."/>
            <person name="Stock S.P."/>
            <person name="Adams B.J."/>
            <person name="Sternberg P.W."/>
            <person name="Mortazavi A."/>
        </authorList>
    </citation>
    <scope>NUCLEOTIDE SEQUENCE [LARGE SCALE GENOMIC DNA]</scope>
    <source>
        <strain evidence="1 2">ALL</strain>
    </source>
</reference>
<evidence type="ECO:0000313" key="1">
    <source>
        <dbReference type="EMBL" id="TMS38232.1"/>
    </source>
</evidence>
<gene>
    <name evidence="1" type="ORF">L596_005001</name>
</gene>